<dbReference type="Proteomes" id="UP000295210">
    <property type="component" value="Unassembled WGS sequence"/>
</dbReference>
<dbReference type="InterPro" id="IPR029063">
    <property type="entry name" value="SAM-dependent_MTases_sf"/>
</dbReference>
<dbReference type="OrthoDB" id="5289726at2"/>
<dbReference type="PIRSF" id="PIRSF018005">
    <property type="entry name" value="UCP018005"/>
    <property type="match status" value="1"/>
</dbReference>
<organism evidence="4 5">
    <name type="scientific">Acidipila rosea</name>
    <dbReference type="NCBI Taxonomy" id="768535"/>
    <lineage>
        <taxon>Bacteria</taxon>
        <taxon>Pseudomonadati</taxon>
        <taxon>Acidobacteriota</taxon>
        <taxon>Terriglobia</taxon>
        <taxon>Terriglobales</taxon>
        <taxon>Acidobacteriaceae</taxon>
        <taxon>Acidipila</taxon>
    </lineage>
</organism>
<dbReference type="InterPro" id="IPR017804">
    <property type="entry name" value="MeTrfase_EgtD-like"/>
</dbReference>
<keyword evidence="1 4" id="KW-0489">Methyltransferase</keyword>
<reference evidence="4 5" key="1">
    <citation type="submission" date="2019-03" db="EMBL/GenBank/DDBJ databases">
        <title>Genomic Encyclopedia of Type Strains, Phase IV (KMG-IV): sequencing the most valuable type-strain genomes for metagenomic binning, comparative biology and taxonomic classification.</title>
        <authorList>
            <person name="Goeker M."/>
        </authorList>
    </citation>
    <scope>NUCLEOTIDE SEQUENCE [LARGE SCALE GENOMIC DNA]</scope>
    <source>
        <strain evidence="4 5">DSM 103428</strain>
    </source>
</reference>
<dbReference type="Pfam" id="PF10017">
    <property type="entry name" value="Methyltransf_33"/>
    <property type="match status" value="1"/>
</dbReference>
<dbReference type="GO" id="GO:0008168">
    <property type="term" value="F:methyltransferase activity"/>
    <property type="evidence" value="ECO:0007669"/>
    <property type="project" value="UniProtKB-KW"/>
</dbReference>
<dbReference type="RefSeq" id="WP_131998801.1">
    <property type="nucleotide sequence ID" value="NZ_SMGK01000006.1"/>
</dbReference>
<evidence type="ECO:0000256" key="2">
    <source>
        <dbReference type="ARBA" id="ARBA00022679"/>
    </source>
</evidence>
<dbReference type="InterPro" id="IPR051128">
    <property type="entry name" value="EgtD_Methyltrsf_superfamily"/>
</dbReference>
<evidence type="ECO:0000259" key="3">
    <source>
        <dbReference type="Pfam" id="PF10017"/>
    </source>
</evidence>
<dbReference type="PANTHER" id="PTHR43397">
    <property type="entry name" value="ERGOTHIONEINE BIOSYNTHESIS PROTEIN 1"/>
    <property type="match status" value="1"/>
</dbReference>
<comment type="caution">
    <text evidence="4">The sequence shown here is derived from an EMBL/GenBank/DDBJ whole genome shotgun (WGS) entry which is preliminary data.</text>
</comment>
<proteinExistence type="predicted"/>
<dbReference type="PANTHER" id="PTHR43397:SF1">
    <property type="entry name" value="ERGOTHIONEINE BIOSYNTHESIS PROTEIN 1"/>
    <property type="match status" value="1"/>
</dbReference>
<dbReference type="EMBL" id="SMGK01000006">
    <property type="protein sequence ID" value="TCK70778.1"/>
    <property type="molecule type" value="Genomic_DNA"/>
</dbReference>
<dbReference type="InterPro" id="IPR035094">
    <property type="entry name" value="EgtD"/>
</dbReference>
<dbReference type="InterPro" id="IPR019257">
    <property type="entry name" value="MeTrfase_dom"/>
</dbReference>
<dbReference type="GO" id="GO:0032259">
    <property type="term" value="P:methylation"/>
    <property type="evidence" value="ECO:0007669"/>
    <property type="project" value="UniProtKB-KW"/>
</dbReference>
<sequence length="325" mass="36541">MHVASARSSLNTAIQTPLGEEVYRGLTGHPKSLCPWLFYDEKGSALFEQITALPEYYVTRTERAILADYADEIISTAADRRLTLVELGAGTATKTGLLLEAALRHQQRVTYHPIDVSESALNEAKLRIETRLPGVTVKPRVADYTEGLGAIDAAGQRRLVLFIGSSIGNFEPTDAVQLLRGLRQQLHAGDRLLLGVDRIKERKLLLAAYDDKAGVTAAFNLNVLERLNRELGANFNLRLFRHCARWSEEHSRIEMHLESLVSQQIFIPALELEVKLNRGETIHTENSYKFTPEGLSSLLERSGFKPSRQWTDERNWFSVFLATAW</sequence>
<keyword evidence="2 4" id="KW-0808">Transferase</keyword>
<evidence type="ECO:0000313" key="5">
    <source>
        <dbReference type="Proteomes" id="UP000295210"/>
    </source>
</evidence>
<evidence type="ECO:0000313" key="4">
    <source>
        <dbReference type="EMBL" id="TCK70778.1"/>
    </source>
</evidence>
<feature type="domain" description="Histidine-specific methyltransferase SAM-dependent" evidence="3">
    <location>
        <begin position="19"/>
        <end position="323"/>
    </location>
</feature>
<accession>A0A4R1KYZ8</accession>
<dbReference type="AlphaFoldDB" id="A0A4R1KYZ8"/>
<keyword evidence="5" id="KW-1185">Reference proteome</keyword>
<protein>
    <submittedName>
        <fullName evidence="4">Dimethylhistidine N-methyltransferase</fullName>
    </submittedName>
</protein>
<gene>
    <name evidence="4" type="ORF">C7378_3167</name>
</gene>
<dbReference type="SUPFAM" id="SSF53335">
    <property type="entry name" value="S-adenosyl-L-methionine-dependent methyltransferases"/>
    <property type="match status" value="1"/>
</dbReference>
<evidence type="ECO:0000256" key="1">
    <source>
        <dbReference type="ARBA" id="ARBA00022603"/>
    </source>
</evidence>
<dbReference type="Gene3D" id="3.40.50.150">
    <property type="entry name" value="Vaccinia Virus protein VP39"/>
    <property type="match status" value="1"/>
</dbReference>
<dbReference type="NCBIfam" id="TIGR03438">
    <property type="entry name" value="egtD_ergothio"/>
    <property type="match status" value="1"/>
</dbReference>
<name>A0A4R1KYZ8_9BACT</name>